<protein>
    <recommendedName>
        <fullName evidence="2">CUE domain-containing protein</fullName>
    </recommendedName>
</protein>
<dbReference type="PANTHER" id="PTHR21494:SF0">
    <property type="entry name" value="ACTIVATING SIGNAL COINTEGRATOR 1 COMPLEX SUBUNIT 2"/>
    <property type="match status" value="1"/>
</dbReference>
<evidence type="ECO:0000313" key="3">
    <source>
        <dbReference type="EMBL" id="KAK4145181.1"/>
    </source>
</evidence>
<proteinExistence type="predicted"/>
<dbReference type="CDD" id="cd14364">
    <property type="entry name" value="CUE_ASCC2"/>
    <property type="match status" value="1"/>
</dbReference>
<sequence length="596" mass="64327">MASRLPAFALFPISTWRDQLPPDEWTACLGAWQALLDSHLSLSDSEFTTVSSKDDSLPGFLTSFTREVALGGIAILGPSQAAKRLLKTTFEVTTRLLQSPSVPSELLQWELAADLSRLYGHNKVLPVLDGLPASSKTGLDSSLAALKKFLIKNLDAGLDGGDLKGIEERLERVNDLIRVSPPVAEFFLAGSDFVDGLISCYKITNPPLRKVLIATTYLCLTGLAEGQKLSSLTDQLYSLKAAAETHRTGPLNVNDSLVAELVTSTPLLQRLQRRLEQTPGTSTRAKTVLTQLGTFKKAGSGITKPKRLIKRKVDKGKGLAEFDDAQVQQEIHIHRMSQISQVQDLFPDLGTGFIAKLLDEYSDSPEIVISHLLDDSLPQHLQTADRTEDLSPSQPTPQPRRSSLIPRPTPPLHPATNLTEDDSDDAILNAPLGSLHIGKRPGNADTLLAAPKPASHKAAVLSALAAFDSDDDERDDTYDAADVGGTVPAGPGADDDVGSATTTGTLSDTAEGILFRTWLAATDPGKRVFARENEVRKGVERARLRAETGLTDEVIEGWAVMVGRDAGMRRRLMARFGEWAGQQAEVVSTAWRAGGD</sequence>
<dbReference type="InterPro" id="IPR041800">
    <property type="entry name" value="ASCC2_CUE"/>
</dbReference>
<reference evidence="3" key="1">
    <citation type="journal article" date="2023" name="Mol. Phylogenet. Evol.">
        <title>Genome-scale phylogeny and comparative genomics of the fungal order Sordariales.</title>
        <authorList>
            <person name="Hensen N."/>
            <person name="Bonometti L."/>
            <person name="Westerberg I."/>
            <person name="Brannstrom I.O."/>
            <person name="Guillou S."/>
            <person name="Cros-Aarteil S."/>
            <person name="Calhoun S."/>
            <person name="Haridas S."/>
            <person name="Kuo A."/>
            <person name="Mondo S."/>
            <person name="Pangilinan J."/>
            <person name="Riley R."/>
            <person name="LaButti K."/>
            <person name="Andreopoulos B."/>
            <person name="Lipzen A."/>
            <person name="Chen C."/>
            <person name="Yan M."/>
            <person name="Daum C."/>
            <person name="Ng V."/>
            <person name="Clum A."/>
            <person name="Steindorff A."/>
            <person name="Ohm R.A."/>
            <person name="Martin F."/>
            <person name="Silar P."/>
            <person name="Natvig D.O."/>
            <person name="Lalanne C."/>
            <person name="Gautier V."/>
            <person name="Ament-Velasquez S.L."/>
            <person name="Kruys A."/>
            <person name="Hutchinson M.I."/>
            <person name="Powell A.J."/>
            <person name="Barry K."/>
            <person name="Miller A.N."/>
            <person name="Grigoriev I.V."/>
            <person name="Debuchy R."/>
            <person name="Gladieux P."/>
            <person name="Hiltunen Thoren M."/>
            <person name="Johannesson H."/>
        </authorList>
    </citation>
    <scope>NUCLEOTIDE SEQUENCE</scope>
    <source>
        <strain evidence="3">CBS 141.50</strain>
    </source>
</reference>
<dbReference type="Proteomes" id="UP001302676">
    <property type="component" value="Unassembled WGS sequence"/>
</dbReference>
<comment type="caution">
    <text evidence="3">The sequence shown here is derived from an EMBL/GenBank/DDBJ whole genome shotgun (WGS) entry which is preliminary data.</text>
</comment>
<dbReference type="PROSITE" id="PS51140">
    <property type="entry name" value="CUE"/>
    <property type="match status" value="1"/>
</dbReference>
<dbReference type="InterPro" id="IPR003892">
    <property type="entry name" value="CUE"/>
</dbReference>
<dbReference type="GO" id="GO:0043130">
    <property type="term" value="F:ubiquitin binding"/>
    <property type="evidence" value="ECO:0007669"/>
    <property type="project" value="InterPro"/>
</dbReference>
<evidence type="ECO:0000259" key="2">
    <source>
        <dbReference type="PROSITE" id="PS51140"/>
    </source>
</evidence>
<name>A0AAN6V6B3_9PEZI</name>
<keyword evidence="4" id="KW-1185">Reference proteome</keyword>
<dbReference type="InterPro" id="IPR052586">
    <property type="entry name" value="ASCC2"/>
</dbReference>
<dbReference type="InterPro" id="IPR009060">
    <property type="entry name" value="UBA-like_sf"/>
</dbReference>
<dbReference type="AlphaFoldDB" id="A0AAN6V6B3"/>
<organism evidence="3 4">
    <name type="scientific">Dichotomopilus funicola</name>
    <dbReference type="NCBI Taxonomy" id="1934379"/>
    <lineage>
        <taxon>Eukaryota</taxon>
        <taxon>Fungi</taxon>
        <taxon>Dikarya</taxon>
        <taxon>Ascomycota</taxon>
        <taxon>Pezizomycotina</taxon>
        <taxon>Sordariomycetes</taxon>
        <taxon>Sordariomycetidae</taxon>
        <taxon>Sordariales</taxon>
        <taxon>Chaetomiaceae</taxon>
        <taxon>Dichotomopilus</taxon>
    </lineage>
</organism>
<feature type="region of interest" description="Disordered" evidence="1">
    <location>
        <begin position="383"/>
        <end position="427"/>
    </location>
</feature>
<evidence type="ECO:0000256" key="1">
    <source>
        <dbReference type="SAM" id="MobiDB-lite"/>
    </source>
</evidence>
<feature type="non-terminal residue" evidence="3">
    <location>
        <position position="596"/>
    </location>
</feature>
<dbReference type="SMART" id="SM00546">
    <property type="entry name" value="CUE"/>
    <property type="match status" value="1"/>
</dbReference>
<dbReference type="PANTHER" id="PTHR21494">
    <property type="entry name" value="ACTIVATING SIGNAL COINTEGRATOR 1 COMPLEX SUBUNIT 2 ASC-1 COMPLEX SUBUNIT P100"/>
    <property type="match status" value="1"/>
</dbReference>
<evidence type="ECO:0000313" key="4">
    <source>
        <dbReference type="Proteomes" id="UP001302676"/>
    </source>
</evidence>
<accession>A0AAN6V6B3</accession>
<dbReference type="SUPFAM" id="SSF46934">
    <property type="entry name" value="UBA-like"/>
    <property type="match status" value="1"/>
</dbReference>
<dbReference type="RefSeq" id="XP_062638552.1">
    <property type="nucleotide sequence ID" value="XM_062776749.1"/>
</dbReference>
<dbReference type="GeneID" id="87813362"/>
<dbReference type="Gene3D" id="1.10.8.10">
    <property type="entry name" value="DNA helicase RuvA subunit, C-terminal domain"/>
    <property type="match status" value="1"/>
</dbReference>
<dbReference type="EMBL" id="MU853571">
    <property type="protein sequence ID" value="KAK4145181.1"/>
    <property type="molecule type" value="Genomic_DNA"/>
</dbReference>
<dbReference type="Pfam" id="PF02845">
    <property type="entry name" value="CUE"/>
    <property type="match status" value="1"/>
</dbReference>
<reference evidence="3" key="2">
    <citation type="submission" date="2023-05" db="EMBL/GenBank/DDBJ databases">
        <authorList>
            <consortium name="Lawrence Berkeley National Laboratory"/>
            <person name="Steindorff A."/>
            <person name="Hensen N."/>
            <person name="Bonometti L."/>
            <person name="Westerberg I."/>
            <person name="Brannstrom I.O."/>
            <person name="Guillou S."/>
            <person name="Cros-Aarteil S."/>
            <person name="Calhoun S."/>
            <person name="Haridas S."/>
            <person name="Kuo A."/>
            <person name="Mondo S."/>
            <person name="Pangilinan J."/>
            <person name="Riley R."/>
            <person name="Labutti K."/>
            <person name="Andreopoulos B."/>
            <person name="Lipzen A."/>
            <person name="Chen C."/>
            <person name="Yanf M."/>
            <person name="Daum C."/>
            <person name="Ng V."/>
            <person name="Clum A."/>
            <person name="Ohm R."/>
            <person name="Martin F."/>
            <person name="Silar P."/>
            <person name="Natvig D."/>
            <person name="Lalanne C."/>
            <person name="Gautier V."/>
            <person name="Ament-Velasquez S.L."/>
            <person name="Kruys A."/>
            <person name="Hutchinson M.I."/>
            <person name="Powell A.J."/>
            <person name="Barry K."/>
            <person name="Miller A.N."/>
            <person name="Grigoriev I.V."/>
            <person name="Debuchy R."/>
            <person name="Gladieux P."/>
            <person name="Thoren M.H."/>
            <person name="Johannesson H."/>
        </authorList>
    </citation>
    <scope>NUCLEOTIDE SEQUENCE</scope>
    <source>
        <strain evidence="3">CBS 141.50</strain>
    </source>
</reference>
<feature type="domain" description="CUE" evidence="2">
    <location>
        <begin position="334"/>
        <end position="377"/>
    </location>
</feature>
<gene>
    <name evidence="3" type="ORF">C8A04DRAFT_10883</name>
</gene>